<dbReference type="SMART" id="SM00093">
    <property type="entry name" value="SERPIN"/>
    <property type="match status" value="1"/>
</dbReference>
<dbReference type="Pfam" id="PF00079">
    <property type="entry name" value="Serpin"/>
    <property type="match status" value="1"/>
</dbReference>
<keyword evidence="4" id="KW-0722">Serine protease inhibitor</keyword>
<comment type="similarity">
    <text evidence="1 6">Belongs to the serpin family.</text>
</comment>
<dbReference type="FunFam" id="3.30.497.10:FF:000001">
    <property type="entry name" value="Serine protease inhibitor"/>
    <property type="match status" value="1"/>
</dbReference>
<feature type="chain" id="PRO_5023840480" description="Serpin domain-containing protein" evidence="7">
    <location>
        <begin position="26"/>
        <end position="214"/>
    </location>
</feature>
<dbReference type="InterPro" id="IPR036186">
    <property type="entry name" value="Serpin_sf"/>
</dbReference>
<dbReference type="GO" id="GO:0005615">
    <property type="term" value="C:extracellular space"/>
    <property type="evidence" value="ECO:0000318"/>
    <property type="project" value="GO_Central"/>
</dbReference>
<dbReference type="InterPro" id="IPR023796">
    <property type="entry name" value="Serpin_dom"/>
</dbReference>
<keyword evidence="2" id="KW-0646">Protease inhibitor</keyword>
<feature type="signal peptide" evidence="7">
    <location>
        <begin position="1"/>
        <end position="25"/>
    </location>
</feature>
<evidence type="ECO:0000256" key="7">
    <source>
        <dbReference type="SAM" id="SignalP"/>
    </source>
</evidence>
<dbReference type="STRING" id="13616.ENSMODP00000015565"/>
<keyword evidence="10" id="KW-1185">Reference proteome</keyword>
<dbReference type="SUPFAM" id="SSF56574">
    <property type="entry name" value="Serpins"/>
    <property type="match status" value="1"/>
</dbReference>
<dbReference type="Bgee" id="ENSMODG00000012431">
    <property type="expression patterns" value="Expressed in placenta and 2 other cell types or tissues"/>
</dbReference>
<evidence type="ECO:0000256" key="1">
    <source>
        <dbReference type="ARBA" id="ARBA00009500"/>
    </source>
</evidence>
<dbReference type="PROSITE" id="PS51257">
    <property type="entry name" value="PROKAR_LIPOPROTEIN"/>
    <property type="match status" value="1"/>
</dbReference>
<feature type="domain" description="Serpin" evidence="8">
    <location>
        <begin position="51"/>
        <end position="214"/>
    </location>
</feature>
<evidence type="ECO:0000259" key="8">
    <source>
        <dbReference type="SMART" id="SM00093"/>
    </source>
</evidence>
<dbReference type="Gene3D" id="3.30.497.10">
    <property type="entry name" value="Antithrombin, subunit I, domain 2"/>
    <property type="match status" value="1"/>
</dbReference>
<dbReference type="InterPro" id="IPR000215">
    <property type="entry name" value="Serpin_fam"/>
</dbReference>
<name>F6PJX4_MONDO</name>
<reference evidence="9" key="2">
    <citation type="submission" date="2025-08" db="UniProtKB">
        <authorList>
            <consortium name="Ensembl"/>
        </authorList>
    </citation>
    <scope>IDENTIFICATION</scope>
</reference>
<proteinExistence type="inferred from homology"/>
<sequence length="214" mass="23978">MFLREMQLTLYVLLVVACIPKAIFCQEQSDTGEKSLLAHHKIRSANSAFAGRLLKLLISENPQKNVFFSPLSMATSFAMLSLGARTATLTNLLEGLGFNLTKLQEREMHEGFPALFHLLNTTQGKVQLESGNNLFIDDKIQPLQRFLDEIRNLYGAQVFAANFTDAEGAKKHINDHVDKKTHGKIPELFKDLDSDTVMVLINYIFFNGPSIGFS</sequence>
<evidence type="ECO:0000256" key="5">
    <source>
        <dbReference type="ARBA" id="ARBA00023180"/>
    </source>
</evidence>
<dbReference type="InterPro" id="IPR042178">
    <property type="entry name" value="Serpin_sf_1"/>
</dbReference>
<dbReference type="HOGENOM" id="CLU_023330_2_2_1"/>
<evidence type="ECO:0000256" key="3">
    <source>
        <dbReference type="ARBA" id="ARBA00022729"/>
    </source>
</evidence>
<keyword evidence="5" id="KW-0325">Glycoprotein</keyword>
<dbReference type="AlphaFoldDB" id="F6PJX4"/>
<accession>F6PJX4</accession>
<dbReference type="InParanoid" id="F6PJX4"/>
<organism evidence="9 10">
    <name type="scientific">Monodelphis domestica</name>
    <name type="common">Gray short-tailed opossum</name>
    <dbReference type="NCBI Taxonomy" id="13616"/>
    <lineage>
        <taxon>Eukaryota</taxon>
        <taxon>Metazoa</taxon>
        <taxon>Chordata</taxon>
        <taxon>Craniata</taxon>
        <taxon>Vertebrata</taxon>
        <taxon>Euteleostomi</taxon>
        <taxon>Mammalia</taxon>
        <taxon>Metatheria</taxon>
        <taxon>Didelphimorphia</taxon>
        <taxon>Didelphidae</taxon>
        <taxon>Monodelphis</taxon>
    </lineage>
</organism>
<dbReference type="eggNOG" id="KOG2392">
    <property type="taxonomic scope" value="Eukaryota"/>
</dbReference>
<dbReference type="Proteomes" id="UP000002280">
    <property type="component" value="Chromosome 1"/>
</dbReference>
<dbReference type="PANTHER" id="PTHR11461">
    <property type="entry name" value="SERINE PROTEASE INHIBITOR, SERPIN"/>
    <property type="match status" value="1"/>
</dbReference>
<evidence type="ECO:0000256" key="4">
    <source>
        <dbReference type="ARBA" id="ARBA00022900"/>
    </source>
</evidence>
<keyword evidence="3 7" id="KW-0732">Signal</keyword>
<dbReference type="GO" id="GO:0004867">
    <property type="term" value="F:serine-type endopeptidase inhibitor activity"/>
    <property type="evidence" value="ECO:0000318"/>
    <property type="project" value="GO_Central"/>
</dbReference>
<evidence type="ECO:0000313" key="9">
    <source>
        <dbReference type="Ensembl" id="ENSMODP00000015565.3"/>
    </source>
</evidence>
<evidence type="ECO:0000256" key="2">
    <source>
        <dbReference type="ARBA" id="ARBA00022690"/>
    </source>
</evidence>
<dbReference type="GeneTree" id="ENSGT00940000166310"/>
<dbReference type="PANTHER" id="PTHR11461:SF165">
    <property type="entry name" value="ALPHA-1-ANTITRYPSIN"/>
    <property type="match status" value="1"/>
</dbReference>
<dbReference type="OMA" id="XKINISE"/>
<reference evidence="9 10" key="1">
    <citation type="journal article" date="2007" name="Nature">
        <title>Genome of the marsupial Monodelphis domestica reveals innovation in non-coding sequences.</title>
        <authorList>
            <person name="Mikkelsen T.S."/>
            <person name="Wakefield M.J."/>
            <person name="Aken B."/>
            <person name="Amemiya C.T."/>
            <person name="Chang J.L."/>
            <person name="Duke S."/>
            <person name="Garber M."/>
            <person name="Gentles A.J."/>
            <person name="Goodstadt L."/>
            <person name="Heger A."/>
            <person name="Jurka J."/>
            <person name="Kamal M."/>
            <person name="Mauceli E."/>
            <person name="Searle S.M."/>
            <person name="Sharpe T."/>
            <person name="Baker M.L."/>
            <person name="Batzer M.A."/>
            <person name="Benos P.V."/>
            <person name="Belov K."/>
            <person name="Clamp M."/>
            <person name="Cook A."/>
            <person name="Cuff J."/>
            <person name="Das R."/>
            <person name="Davidow L."/>
            <person name="Deakin J.E."/>
            <person name="Fazzari M.J."/>
            <person name="Glass J.L."/>
            <person name="Grabherr M."/>
            <person name="Greally J.M."/>
            <person name="Gu W."/>
            <person name="Hore T.A."/>
            <person name="Huttley G.A."/>
            <person name="Kleber M."/>
            <person name="Jirtle R.L."/>
            <person name="Koina E."/>
            <person name="Lee J.T."/>
            <person name="Mahony S."/>
            <person name="Marra M.A."/>
            <person name="Miller R.D."/>
            <person name="Nicholls R.D."/>
            <person name="Oda M."/>
            <person name="Papenfuss A.T."/>
            <person name="Parra Z.E."/>
            <person name="Pollock D.D."/>
            <person name="Ray D.A."/>
            <person name="Schein J.E."/>
            <person name="Speed T.P."/>
            <person name="Thompson K."/>
            <person name="VandeBerg J.L."/>
            <person name="Wade C.M."/>
            <person name="Walker J.A."/>
            <person name="Waters P.D."/>
            <person name="Webber C."/>
            <person name="Weidman J.R."/>
            <person name="Xie X."/>
            <person name="Zody M.C."/>
            <person name="Baldwin J."/>
            <person name="Abdouelleil A."/>
            <person name="Abdulkadir J."/>
            <person name="Abebe A."/>
            <person name="Abera B."/>
            <person name="Abreu J."/>
            <person name="Acer S.C."/>
            <person name="Aftuck L."/>
            <person name="Alexander A."/>
            <person name="An P."/>
            <person name="Anderson E."/>
            <person name="Anderson S."/>
            <person name="Arachi H."/>
            <person name="Azer M."/>
            <person name="Bachantsang P."/>
            <person name="Barry A."/>
            <person name="Bayul T."/>
            <person name="Berlin A."/>
            <person name="Bessette D."/>
            <person name="Bloom T."/>
            <person name="Bloom T."/>
            <person name="Boguslavskiy L."/>
            <person name="Bonnet C."/>
            <person name="Boukhgalter B."/>
            <person name="Bourzgui I."/>
            <person name="Brown A."/>
            <person name="Cahill P."/>
            <person name="Channer S."/>
            <person name="Cheshatsang Y."/>
            <person name="Chuda L."/>
            <person name="Citroen M."/>
            <person name="Collymore A."/>
            <person name="Cooke P."/>
            <person name="Costello M."/>
            <person name="D'Aco K."/>
            <person name="Daza R."/>
            <person name="De Haan G."/>
            <person name="DeGray S."/>
            <person name="DeMaso C."/>
            <person name="Dhargay N."/>
            <person name="Dooley K."/>
            <person name="Dooley E."/>
            <person name="Doricent M."/>
            <person name="Dorje P."/>
            <person name="Dorjee K."/>
            <person name="Dupes A."/>
            <person name="Elong R."/>
            <person name="Falk J."/>
            <person name="Farina A."/>
            <person name="Faro S."/>
            <person name="Ferguson D."/>
            <person name="Fisher S."/>
            <person name="Foley C.D."/>
            <person name="Franke A."/>
            <person name="Friedrich D."/>
            <person name="Gadbois L."/>
            <person name="Gearin G."/>
            <person name="Gearin C.R."/>
            <person name="Giannoukos G."/>
            <person name="Goode T."/>
            <person name="Graham J."/>
            <person name="Grandbois E."/>
            <person name="Grewal S."/>
            <person name="Gyaltsen K."/>
            <person name="Hafez N."/>
            <person name="Hagos B."/>
            <person name="Hall J."/>
            <person name="Henson C."/>
            <person name="Hollinger A."/>
            <person name="Honan T."/>
            <person name="Huard M.D."/>
            <person name="Hughes L."/>
            <person name="Hurhula B."/>
            <person name="Husby M.E."/>
            <person name="Kamat A."/>
            <person name="Kanga B."/>
            <person name="Kashin S."/>
            <person name="Khazanovich D."/>
            <person name="Kisner P."/>
            <person name="Lance K."/>
            <person name="Lara M."/>
            <person name="Lee W."/>
            <person name="Lennon N."/>
            <person name="Letendre F."/>
            <person name="LeVine R."/>
            <person name="Lipovsky A."/>
            <person name="Liu X."/>
            <person name="Liu J."/>
            <person name="Liu S."/>
            <person name="Lokyitsang T."/>
            <person name="Lokyitsang Y."/>
            <person name="Lubonja R."/>
            <person name="Lui A."/>
            <person name="MacDonald P."/>
            <person name="Magnisalis V."/>
            <person name="Maru K."/>
            <person name="Matthews C."/>
            <person name="McCusker W."/>
            <person name="McDonough S."/>
            <person name="Mehta T."/>
            <person name="Meldrim J."/>
            <person name="Meneus L."/>
            <person name="Mihai O."/>
            <person name="Mihalev A."/>
            <person name="Mihova T."/>
            <person name="Mittelman R."/>
            <person name="Mlenga V."/>
            <person name="Montmayeur A."/>
            <person name="Mulrain L."/>
            <person name="Navidi A."/>
            <person name="Naylor J."/>
            <person name="Negash T."/>
            <person name="Nguyen T."/>
            <person name="Nguyen N."/>
            <person name="Nicol R."/>
            <person name="Norbu C."/>
            <person name="Norbu N."/>
            <person name="Novod N."/>
            <person name="O'Neill B."/>
            <person name="Osman S."/>
            <person name="Markiewicz E."/>
            <person name="Oyono O.L."/>
            <person name="Patti C."/>
            <person name="Phunkhang P."/>
            <person name="Pierre F."/>
            <person name="Priest M."/>
            <person name="Raghuraman S."/>
            <person name="Rege F."/>
            <person name="Reyes R."/>
            <person name="Rise C."/>
            <person name="Rogov P."/>
            <person name="Ross K."/>
            <person name="Ryan E."/>
            <person name="Settipalli S."/>
            <person name="Shea T."/>
            <person name="Sherpa N."/>
            <person name="Shi L."/>
            <person name="Shih D."/>
            <person name="Sparrow T."/>
            <person name="Spaulding J."/>
            <person name="Stalker J."/>
            <person name="Stange-Thomann N."/>
            <person name="Stavropoulos S."/>
            <person name="Stone C."/>
            <person name="Strader C."/>
            <person name="Tesfaye S."/>
            <person name="Thomson T."/>
            <person name="Thoulutsang Y."/>
            <person name="Thoulutsang D."/>
            <person name="Topham K."/>
            <person name="Topping I."/>
            <person name="Tsamla T."/>
            <person name="Vassiliev H."/>
            <person name="Vo A."/>
            <person name="Wangchuk T."/>
            <person name="Wangdi T."/>
            <person name="Weiand M."/>
            <person name="Wilkinson J."/>
            <person name="Wilson A."/>
            <person name="Yadav S."/>
            <person name="Young G."/>
            <person name="Yu Q."/>
            <person name="Zembek L."/>
            <person name="Zhong D."/>
            <person name="Zimmer A."/>
            <person name="Zwirko Z."/>
            <person name="Jaffe D.B."/>
            <person name="Alvarez P."/>
            <person name="Brockman W."/>
            <person name="Butler J."/>
            <person name="Chin C."/>
            <person name="Gnerre S."/>
            <person name="MacCallum I."/>
            <person name="Graves J.A."/>
            <person name="Ponting C.P."/>
            <person name="Breen M."/>
            <person name="Samollow P.B."/>
            <person name="Lander E.S."/>
            <person name="Lindblad-Toh K."/>
        </authorList>
    </citation>
    <scope>NUCLEOTIDE SEQUENCE [LARGE SCALE GENOMIC DNA]</scope>
</reference>
<evidence type="ECO:0000313" key="10">
    <source>
        <dbReference type="Proteomes" id="UP000002280"/>
    </source>
</evidence>
<dbReference type="Ensembl" id="ENSMODT00000015853.4">
    <property type="protein sequence ID" value="ENSMODP00000015565.3"/>
    <property type="gene ID" value="ENSMODG00000012431.4"/>
</dbReference>
<evidence type="ECO:0000256" key="6">
    <source>
        <dbReference type="RuleBase" id="RU000411"/>
    </source>
</evidence>
<protein>
    <recommendedName>
        <fullName evidence="8">Serpin domain-containing protein</fullName>
    </recommendedName>
</protein>
<reference evidence="9" key="3">
    <citation type="submission" date="2025-09" db="UniProtKB">
        <authorList>
            <consortium name="Ensembl"/>
        </authorList>
    </citation>
    <scope>IDENTIFICATION</scope>
</reference>